<reference evidence="1" key="2">
    <citation type="journal article" date="2015" name="Fish Shellfish Immunol.">
        <title>Early steps in the European eel (Anguilla anguilla)-Vibrio vulnificus interaction in the gills: Role of the RtxA13 toxin.</title>
        <authorList>
            <person name="Callol A."/>
            <person name="Pajuelo D."/>
            <person name="Ebbesson L."/>
            <person name="Teles M."/>
            <person name="MacKenzie S."/>
            <person name="Amaro C."/>
        </authorList>
    </citation>
    <scope>NUCLEOTIDE SEQUENCE</scope>
</reference>
<protein>
    <submittedName>
        <fullName evidence="1">Uncharacterized protein</fullName>
    </submittedName>
</protein>
<accession>A0A0E9Q1X0</accession>
<organism evidence="1">
    <name type="scientific">Anguilla anguilla</name>
    <name type="common">European freshwater eel</name>
    <name type="synonym">Muraena anguilla</name>
    <dbReference type="NCBI Taxonomy" id="7936"/>
    <lineage>
        <taxon>Eukaryota</taxon>
        <taxon>Metazoa</taxon>
        <taxon>Chordata</taxon>
        <taxon>Craniata</taxon>
        <taxon>Vertebrata</taxon>
        <taxon>Euteleostomi</taxon>
        <taxon>Actinopterygii</taxon>
        <taxon>Neopterygii</taxon>
        <taxon>Teleostei</taxon>
        <taxon>Anguilliformes</taxon>
        <taxon>Anguillidae</taxon>
        <taxon>Anguilla</taxon>
    </lineage>
</organism>
<dbReference type="PROSITE" id="PS51257">
    <property type="entry name" value="PROKAR_LIPOPROTEIN"/>
    <property type="match status" value="1"/>
</dbReference>
<sequence>MLVEKNCQMNFRGITNISWSAACEVRSRA</sequence>
<evidence type="ECO:0000313" key="1">
    <source>
        <dbReference type="EMBL" id="JAH10315.1"/>
    </source>
</evidence>
<name>A0A0E9Q1X0_ANGAN</name>
<reference evidence="1" key="1">
    <citation type="submission" date="2014-11" db="EMBL/GenBank/DDBJ databases">
        <authorList>
            <person name="Amaro Gonzalez C."/>
        </authorList>
    </citation>
    <scope>NUCLEOTIDE SEQUENCE</scope>
</reference>
<dbReference type="EMBL" id="GBXM01098262">
    <property type="protein sequence ID" value="JAH10315.1"/>
    <property type="molecule type" value="Transcribed_RNA"/>
</dbReference>
<dbReference type="AlphaFoldDB" id="A0A0E9Q1X0"/>
<proteinExistence type="predicted"/>